<evidence type="ECO:0000313" key="19">
    <source>
        <dbReference type="Proteomes" id="UP000009284"/>
    </source>
</evidence>
<accession>G4QC69</accession>
<evidence type="ECO:0000256" key="7">
    <source>
        <dbReference type="ARBA" id="ARBA00022490"/>
    </source>
</evidence>
<keyword evidence="11 17" id="KW-0460">Magnesium</keyword>
<gene>
    <name evidence="18" type="ordered locus">TASI_1295</name>
</gene>
<keyword evidence="7 14" id="KW-0963">Cytoplasm</keyword>
<dbReference type="FunFam" id="3.40.50.1000:FF:000168">
    <property type="entry name" value="D,D-heptose 1,7-bisphosphate phosphatase"/>
    <property type="match status" value="1"/>
</dbReference>
<name>G4QC69_TAYAM</name>
<evidence type="ECO:0000256" key="5">
    <source>
        <dbReference type="ARBA" id="ARBA00004708"/>
    </source>
</evidence>
<reference key="1">
    <citation type="submission" date="2011-09" db="EMBL/GenBank/DDBJ databases">
        <title>Genomic characterization of the Taylorella genus.</title>
        <authorList>
            <person name="Hebert L."/>
            <person name="Moumen B."/>
            <person name="Pons N."/>
            <person name="Duquesne F."/>
            <person name="Breuil M.-F."/>
            <person name="Goux D."/>
            <person name="Batto J.-M."/>
            <person name="Renault P."/>
            <person name="Laugier C."/>
            <person name="Petry S."/>
        </authorList>
    </citation>
    <scope>NUCLEOTIDE SEQUENCE</scope>
    <source>
        <strain>MCE3</strain>
    </source>
</reference>
<dbReference type="InterPro" id="IPR006549">
    <property type="entry name" value="HAD-SF_hydro_IIIA"/>
</dbReference>
<comment type="pathway">
    <text evidence="5">Nucleotide-sugar biosynthesis; ADP-L-glycero-beta-D-manno-heptose biosynthesis; ADP-L-glycero-beta-D-manno-heptose from D-glycero-beta-D-manno-heptose 7-phosphate: step 2/4.</text>
</comment>
<dbReference type="STRING" id="1008459.TASI_1295"/>
<dbReference type="HOGENOM" id="CLU_085077_2_0_4"/>
<dbReference type="NCBIfam" id="NF006506">
    <property type="entry name" value="PRK08942.1"/>
    <property type="match status" value="1"/>
</dbReference>
<feature type="binding site" evidence="17">
    <location>
        <position position="89"/>
    </location>
    <ligand>
        <name>Zn(2+)</name>
        <dbReference type="ChEBI" id="CHEBI:29105"/>
    </ligand>
</feature>
<evidence type="ECO:0000256" key="1">
    <source>
        <dbReference type="ARBA" id="ARBA00001226"/>
    </source>
</evidence>
<comment type="cofactor">
    <cofactor evidence="3 17">
        <name>Zn(2+)</name>
        <dbReference type="ChEBI" id="CHEBI:29105"/>
    </cofactor>
</comment>
<feature type="binding site" evidence="17">
    <location>
        <position position="9"/>
    </location>
    <ligand>
        <name>Mg(2+)</name>
        <dbReference type="ChEBI" id="CHEBI:18420"/>
    </ligand>
</feature>
<dbReference type="Gene3D" id="3.40.50.1000">
    <property type="entry name" value="HAD superfamily/HAD-like"/>
    <property type="match status" value="1"/>
</dbReference>
<evidence type="ECO:0000256" key="12">
    <source>
        <dbReference type="ARBA" id="ARBA00023277"/>
    </source>
</evidence>
<evidence type="ECO:0000256" key="16">
    <source>
        <dbReference type="PIRSR" id="PIRSR004682-3"/>
    </source>
</evidence>
<keyword evidence="8 17" id="KW-0479">Metal-binding</keyword>
<dbReference type="GO" id="GO:0046872">
    <property type="term" value="F:metal ion binding"/>
    <property type="evidence" value="ECO:0007669"/>
    <property type="project" value="UniProtKB-KW"/>
</dbReference>
<evidence type="ECO:0000256" key="17">
    <source>
        <dbReference type="PIRSR" id="PIRSR004682-4"/>
    </source>
</evidence>
<evidence type="ECO:0000256" key="15">
    <source>
        <dbReference type="PIRSR" id="PIRSR004682-1"/>
    </source>
</evidence>
<dbReference type="InterPro" id="IPR006543">
    <property type="entry name" value="Histidinol-phos"/>
</dbReference>
<dbReference type="eggNOG" id="COG0241">
    <property type="taxonomic scope" value="Bacteria"/>
</dbReference>
<dbReference type="EC" id="3.1.3.-" evidence="14"/>
<dbReference type="NCBIfam" id="TIGR01662">
    <property type="entry name" value="HAD-SF-IIIA"/>
    <property type="match status" value="1"/>
</dbReference>
<sequence>MKLIVLDRDGVINVESDNYIRSVDEFIVIEGSDQAIAKLNHNGYKVVVATNQSGLGRGYFDIHDLHAMHEKLLNQLKPLGGYVDAFFFCPHTPEDECMCRKPQPGLFSEIIDRFKFDITEQPYFAVGDSLRDLKAASNAGFEPILVKTGNGVQTLNSNEFMEFQDEIGYEIPVFDNLLSFVESYLLADN</sequence>
<dbReference type="Proteomes" id="UP000009284">
    <property type="component" value="Chromosome"/>
</dbReference>
<evidence type="ECO:0000256" key="8">
    <source>
        <dbReference type="ARBA" id="ARBA00022723"/>
    </source>
</evidence>
<proteinExistence type="inferred from homology"/>
<protein>
    <recommendedName>
        <fullName evidence="14">D,D-heptose 1,7-bisphosphate phosphatase</fullName>
        <ecNumber evidence="14">3.1.3.-</ecNumber>
    </recommendedName>
</protein>
<comment type="cofactor">
    <cofactor evidence="2 17">
        <name>Mg(2+)</name>
        <dbReference type="ChEBI" id="CHEBI:18420"/>
    </cofactor>
</comment>
<dbReference type="InterPro" id="IPR023214">
    <property type="entry name" value="HAD_sf"/>
</dbReference>
<feature type="binding site" evidence="17">
    <location>
        <position position="91"/>
    </location>
    <ligand>
        <name>Zn(2+)</name>
        <dbReference type="ChEBI" id="CHEBI:29105"/>
    </ligand>
</feature>
<feature type="site" description="Stabilizes the phosphoryl group" evidence="16">
    <location>
        <position position="101"/>
    </location>
</feature>
<evidence type="ECO:0000256" key="2">
    <source>
        <dbReference type="ARBA" id="ARBA00001946"/>
    </source>
</evidence>
<feature type="binding site" evidence="17">
    <location>
        <position position="99"/>
    </location>
    <ligand>
        <name>Zn(2+)</name>
        <dbReference type="ChEBI" id="CHEBI:29105"/>
    </ligand>
</feature>
<comment type="similarity">
    <text evidence="13 14">Belongs to the gmhB family.</text>
</comment>
<comment type="subcellular location">
    <subcellularLocation>
        <location evidence="4 14">Cytoplasm</location>
    </subcellularLocation>
</comment>
<keyword evidence="12 14" id="KW-0119">Carbohydrate metabolism</keyword>
<evidence type="ECO:0000256" key="3">
    <source>
        <dbReference type="ARBA" id="ARBA00001947"/>
    </source>
</evidence>
<dbReference type="InterPro" id="IPR036412">
    <property type="entry name" value="HAD-like_sf"/>
</dbReference>
<dbReference type="PANTHER" id="PTHR42891:SF1">
    <property type="entry name" value="D-GLYCERO-BETA-D-MANNO-HEPTOSE-1,7-BISPHOSPHATE 7-PHOSPHATASE"/>
    <property type="match status" value="1"/>
</dbReference>
<feature type="binding site" evidence="17">
    <location>
        <position position="128"/>
    </location>
    <ligand>
        <name>Mg(2+)</name>
        <dbReference type="ChEBI" id="CHEBI:18420"/>
    </ligand>
</feature>
<dbReference type="NCBIfam" id="TIGR01656">
    <property type="entry name" value="Histidinol-ppas"/>
    <property type="match status" value="1"/>
</dbReference>
<keyword evidence="10 17" id="KW-0862">Zinc</keyword>
<comment type="subunit">
    <text evidence="6">Monomer.</text>
</comment>
<feature type="site" description="Stabilizes the phosphoryl group" evidence="16">
    <location>
        <position position="50"/>
    </location>
</feature>
<evidence type="ECO:0000256" key="13">
    <source>
        <dbReference type="ARBA" id="ARBA00061616"/>
    </source>
</evidence>
<feature type="binding site" evidence="17">
    <location>
        <position position="97"/>
    </location>
    <ligand>
        <name>Zn(2+)</name>
        <dbReference type="ChEBI" id="CHEBI:29105"/>
    </ligand>
</feature>
<reference evidence="18 19" key="2">
    <citation type="journal article" date="2012" name="PLoS ONE">
        <title>Genomic characterization of the taylorella genus.</title>
        <authorList>
            <person name="Hebert L."/>
            <person name="Moumen B."/>
            <person name="Pons N."/>
            <person name="Duquesne F."/>
            <person name="Breuil M.F."/>
            <person name="Goux D."/>
            <person name="Batto J.M."/>
            <person name="Laugier C."/>
            <person name="Renault P."/>
            <person name="Petry S."/>
        </authorList>
    </citation>
    <scope>NUCLEOTIDE SEQUENCE [LARGE SCALE GENOMIC DNA]</scope>
    <source>
        <strain evidence="18 19">MCE3</strain>
    </source>
</reference>
<feature type="site" description="Contributes to substrate recognition" evidence="16">
    <location>
        <position position="100"/>
    </location>
</feature>
<dbReference type="PANTHER" id="PTHR42891">
    <property type="entry name" value="D-GLYCERO-BETA-D-MANNO-HEPTOSE-1,7-BISPHOSPHATE 7-PHOSPHATASE"/>
    <property type="match status" value="1"/>
</dbReference>
<evidence type="ECO:0000256" key="9">
    <source>
        <dbReference type="ARBA" id="ARBA00022801"/>
    </source>
</evidence>
<dbReference type="KEGG" id="tas:TASI_1295"/>
<dbReference type="OrthoDB" id="9781367at2"/>
<dbReference type="SUPFAM" id="SSF56784">
    <property type="entry name" value="HAD-like"/>
    <property type="match status" value="1"/>
</dbReference>
<dbReference type="GO" id="GO:0034200">
    <property type="term" value="F:D-glycero-beta-D-manno-heptose 1,7-bisphosphate 7-phosphatase activity"/>
    <property type="evidence" value="ECO:0007669"/>
    <property type="project" value="UniProtKB-EC"/>
</dbReference>
<comment type="catalytic activity">
    <reaction evidence="1">
        <text>D-glycero-beta-D-manno-heptose 1,7-bisphosphate + H2O = D-glycero-beta-D-manno-heptose 1-phosphate + phosphate</text>
        <dbReference type="Rhea" id="RHEA:28518"/>
        <dbReference type="ChEBI" id="CHEBI:15377"/>
        <dbReference type="ChEBI" id="CHEBI:43474"/>
        <dbReference type="ChEBI" id="CHEBI:60208"/>
        <dbReference type="ChEBI" id="CHEBI:61593"/>
        <dbReference type="EC" id="3.1.3.82"/>
    </reaction>
</comment>
<dbReference type="EMBL" id="CP003059">
    <property type="protein sequence ID" value="AEP37038.1"/>
    <property type="molecule type" value="Genomic_DNA"/>
</dbReference>
<dbReference type="InterPro" id="IPR004446">
    <property type="entry name" value="Heptose_bisP_phosphatase"/>
</dbReference>
<dbReference type="CDD" id="cd07503">
    <property type="entry name" value="HAD_HisB-N"/>
    <property type="match status" value="1"/>
</dbReference>
<feature type="binding site" evidence="17">
    <location>
        <position position="7"/>
    </location>
    <ligand>
        <name>Mg(2+)</name>
        <dbReference type="ChEBI" id="CHEBI:18420"/>
    </ligand>
</feature>
<evidence type="ECO:0000256" key="4">
    <source>
        <dbReference type="ARBA" id="ARBA00004496"/>
    </source>
</evidence>
<organism evidence="18 19">
    <name type="scientific">Taylorella asinigenitalis (strain MCE3)</name>
    <dbReference type="NCBI Taxonomy" id="1008459"/>
    <lineage>
        <taxon>Bacteria</taxon>
        <taxon>Pseudomonadati</taxon>
        <taxon>Pseudomonadota</taxon>
        <taxon>Betaproteobacteria</taxon>
        <taxon>Burkholderiales</taxon>
        <taxon>Alcaligenaceae</taxon>
        <taxon>Taylorella</taxon>
    </lineage>
</organism>
<evidence type="ECO:0000256" key="6">
    <source>
        <dbReference type="ARBA" id="ARBA00011245"/>
    </source>
</evidence>
<feature type="active site" description="Proton donor" evidence="15">
    <location>
        <position position="9"/>
    </location>
</feature>
<feature type="active site" description="Nucleophile" evidence="15">
    <location>
        <position position="7"/>
    </location>
</feature>
<dbReference type="GO" id="GO:0005737">
    <property type="term" value="C:cytoplasm"/>
    <property type="evidence" value="ECO:0007669"/>
    <property type="project" value="UniProtKB-SubCell"/>
</dbReference>
<dbReference type="AlphaFoldDB" id="G4QC69"/>
<dbReference type="PIRSF" id="PIRSF004682">
    <property type="entry name" value="GmhB"/>
    <property type="match status" value="1"/>
</dbReference>
<evidence type="ECO:0000256" key="11">
    <source>
        <dbReference type="ARBA" id="ARBA00022842"/>
    </source>
</evidence>
<evidence type="ECO:0000256" key="14">
    <source>
        <dbReference type="PIRNR" id="PIRNR004682"/>
    </source>
</evidence>
<evidence type="ECO:0000256" key="10">
    <source>
        <dbReference type="ARBA" id="ARBA00022833"/>
    </source>
</evidence>
<dbReference type="GO" id="GO:0005975">
    <property type="term" value="P:carbohydrate metabolic process"/>
    <property type="evidence" value="ECO:0007669"/>
    <property type="project" value="InterPro"/>
</dbReference>
<evidence type="ECO:0000313" key="18">
    <source>
        <dbReference type="EMBL" id="AEP37038.1"/>
    </source>
</evidence>
<keyword evidence="19" id="KW-1185">Reference proteome</keyword>
<dbReference type="Pfam" id="PF13242">
    <property type="entry name" value="Hydrolase_like"/>
    <property type="match status" value="1"/>
</dbReference>
<keyword evidence="9 14" id="KW-0378">Hydrolase</keyword>
<dbReference type="RefSeq" id="WP_014111932.1">
    <property type="nucleotide sequence ID" value="NC_016043.1"/>
</dbReference>